<dbReference type="PANTHER" id="PTHR30503:SF3">
    <property type="entry name" value="INNER MEMBRANE PROTEIN YEDI"/>
    <property type="match status" value="1"/>
</dbReference>
<dbReference type="OrthoDB" id="9814178at2"/>
<accession>A0A5C6S2Y2</accession>
<dbReference type="RefSeq" id="WP_147097470.1">
    <property type="nucleotide sequence ID" value="NZ_JBHUFH010000002.1"/>
</dbReference>
<organism evidence="2 3">
    <name type="scientific">Paracoccus aurantiacus</name>
    <dbReference type="NCBI Taxonomy" id="2599412"/>
    <lineage>
        <taxon>Bacteria</taxon>
        <taxon>Pseudomonadati</taxon>
        <taxon>Pseudomonadota</taxon>
        <taxon>Alphaproteobacteria</taxon>
        <taxon>Rhodobacterales</taxon>
        <taxon>Paracoccaceae</taxon>
        <taxon>Paracoccus</taxon>
    </lineage>
</organism>
<dbReference type="PANTHER" id="PTHR30503">
    <property type="entry name" value="INNER MEMBRANE PROTEIN YEDI"/>
    <property type="match status" value="1"/>
</dbReference>
<dbReference type="GO" id="GO:0005886">
    <property type="term" value="C:plasma membrane"/>
    <property type="evidence" value="ECO:0007669"/>
    <property type="project" value="TreeGrafter"/>
</dbReference>
<comment type="caution">
    <text evidence="2">The sequence shown here is derived from an EMBL/GenBank/DDBJ whole genome shotgun (WGS) entry which is preliminary data.</text>
</comment>
<keyword evidence="1" id="KW-0472">Membrane</keyword>
<feature type="transmembrane region" description="Helical" evidence="1">
    <location>
        <begin position="288"/>
        <end position="310"/>
    </location>
</feature>
<keyword evidence="3" id="KW-1185">Reference proteome</keyword>
<evidence type="ECO:0000313" key="2">
    <source>
        <dbReference type="EMBL" id="TXB68990.1"/>
    </source>
</evidence>
<protein>
    <submittedName>
        <fullName evidence="2">DUF808 domain-containing protein</fullName>
    </submittedName>
</protein>
<sequence length="341" mass="35736">MSGLIALLDDVAGIAKVAAASIDDVTGMAAKAGAKAAGAVIDDAAVTPKYVHGFDAKRELPIIWKIAKGSIFNKVVILLPIALLLSAFAPWLISPLLMLGGSYLCFEGAEKVYHAISPHNDPHDHYEGGKGDPTKLEETKVAGAIKTDFILSAEIMTIALNEVTALMADTPLHGTAKFATEAGVLFVVAVAITLVVYGSVALIVKADDVGVALAKRGNGIIAALGRGLVKLMPVMMKVLTVVGTAAMIWVGGNIIVHGLHDLGWHLPYEWIHHQAEAAAHALPQFAGIVSWAVTAFFDGIIGLVWGLILIPLSEYIIVPLANATIVPLINGVKSLFGRSEA</sequence>
<dbReference type="Pfam" id="PF05661">
    <property type="entry name" value="DUF808"/>
    <property type="match status" value="1"/>
</dbReference>
<keyword evidence="1" id="KW-0812">Transmembrane</keyword>
<feature type="transmembrane region" description="Helical" evidence="1">
    <location>
        <begin position="182"/>
        <end position="204"/>
    </location>
</feature>
<feature type="transmembrane region" description="Helical" evidence="1">
    <location>
        <begin position="75"/>
        <end position="93"/>
    </location>
</feature>
<gene>
    <name evidence="2" type="ORF">FQV27_08375</name>
</gene>
<dbReference type="PIRSF" id="PIRSF016660">
    <property type="entry name" value="YedI"/>
    <property type="match status" value="1"/>
</dbReference>
<reference evidence="2 3" key="1">
    <citation type="submission" date="2019-08" db="EMBL/GenBank/DDBJ databases">
        <authorList>
            <person name="Ye J."/>
        </authorList>
    </citation>
    <scope>NUCLEOTIDE SEQUENCE [LARGE SCALE GENOMIC DNA]</scope>
    <source>
        <strain evidence="2 3">TK008</strain>
    </source>
</reference>
<proteinExistence type="predicted"/>
<dbReference type="Proteomes" id="UP000321562">
    <property type="component" value="Unassembled WGS sequence"/>
</dbReference>
<dbReference type="InterPro" id="IPR008526">
    <property type="entry name" value="YedI"/>
</dbReference>
<name>A0A5C6S2Y2_9RHOB</name>
<evidence type="ECO:0000313" key="3">
    <source>
        <dbReference type="Proteomes" id="UP000321562"/>
    </source>
</evidence>
<evidence type="ECO:0000256" key="1">
    <source>
        <dbReference type="SAM" id="Phobius"/>
    </source>
</evidence>
<dbReference type="AlphaFoldDB" id="A0A5C6S2Y2"/>
<keyword evidence="1" id="KW-1133">Transmembrane helix</keyword>
<feature type="transmembrane region" description="Helical" evidence="1">
    <location>
        <begin position="238"/>
        <end position="259"/>
    </location>
</feature>
<dbReference type="EMBL" id="VOPL01000003">
    <property type="protein sequence ID" value="TXB68990.1"/>
    <property type="molecule type" value="Genomic_DNA"/>
</dbReference>